<dbReference type="PANTHER" id="PTHR10127:SF780">
    <property type="entry name" value="METALLOENDOPEPTIDASE"/>
    <property type="match status" value="1"/>
</dbReference>
<protein>
    <recommendedName>
        <fullName evidence="11">Metalloendopeptidase</fullName>
        <ecNumber evidence="11">3.4.24.-</ecNumber>
    </recommendedName>
</protein>
<evidence type="ECO:0000256" key="8">
    <source>
        <dbReference type="ARBA" id="ARBA00023157"/>
    </source>
</evidence>
<proteinExistence type="predicted"/>
<dbReference type="CDD" id="cd04280">
    <property type="entry name" value="ZnMc_astacin_like"/>
    <property type="match status" value="1"/>
</dbReference>
<evidence type="ECO:0000256" key="4">
    <source>
        <dbReference type="ARBA" id="ARBA00022801"/>
    </source>
</evidence>
<dbReference type="EC" id="3.4.24.-" evidence="11"/>
<evidence type="ECO:0000313" key="13">
    <source>
        <dbReference type="EMBL" id="CAD7401842.1"/>
    </source>
</evidence>
<feature type="binding site" evidence="10">
    <location>
        <position position="168"/>
    </location>
    <ligand>
        <name>Zn(2+)</name>
        <dbReference type="ChEBI" id="CHEBI:29105"/>
        <note>catalytic</note>
    </ligand>
</feature>
<feature type="active site" evidence="10">
    <location>
        <position position="159"/>
    </location>
</feature>
<evidence type="ECO:0000256" key="11">
    <source>
        <dbReference type="RuleBase" id="RU361183"/>
    </source>
</evidence>
<keyword evidence="4 10" id="KW-0378">Hydrolase</keyword>
<evidence type="ECO:0000256" key="9">
    <source>
        <dbReference type="ARBA" id="ARBA00023180"/>
    </source>
</evidence>
<dbReference type="SMART" id="SM00235">
    <property type="entry name" value="ZnMc"/>
    <property type="match status" value="1"/>
</dbReference>
<keyword evidence="8 10" id="KW-1015">Disulfide bond</keyword>
<dbReference type="AlphaFoldDB" id="A0A7R9CTB6"/>
<feature type="signal peptide" evidence="11">
    <location>
        <begin position="1"/>
        <end position="21"/>
    </location>
</feature>
<name>A0A7R9CTB6_TIMPO</name>
<feature type="binding site" evidence="10">
    <location>
        <position position="158"/>
    </location>
    <ligand>
        <name>Zn(2+)</name>
        <dbReference type="ChEBI" id="CHEBI:29105"/>
        <note>catalytic</note>
    </ligand>
</feature>
<evidence type="ECO:0000256" key="6">
    <source>
        <dbReference type="ARBA" id="ARBA00023049"/>
    </source>
</evidence>
<evidence type="ECO:0000256" key="2">
    <source>
        <dbReference type="ARBA" id="ARBA00022723"/>
    </source>
</evidence>
<accession>A0A7R9CTB6</accession>
<dbReference type="InterPro" id="IPR006026">
    <property type="entry name" value="Peptidase_Metallo"/>
</dbReference>
<dbReference type="GO" id="GO:0006508">
    <property type="term" value="P:proteolysis"/>
    <property type="evidence" value="ECO:0007669"/>
    <property type="project" value="UniProtKB-KW"/>
</dbReference>
<keyword evidence="6 10" id="KW-0482">Metalloprotease</keyword>
<organism evidence="13">
    <name type="scientific">Timema poppense</name>
    <name type="common">Walking stick</name>
    <dbReference type="NCBI Taxonomy" id="170557"/>
    <lineage>
        <taxon>Eukaryota</taxon>
        <taxon>Metazoa</taxon>
        <taxon>Ecdysozoa</taxon>
        <taxon>Arthropoda</taxon>
        <taxon>Hexapoda</taxon>
        <taxon>Insecta</taxon>
        <taxon>Pterygota</taxon>
        <taxon>Neoptera</taxon>
        <taxon>Polyneoptera</taxon>
        <taxon>Phasmatodea</taxon>
        <taxon>Timematodea</taxon>
        <taxon>Timematoidea</taxon>
        <taxon>Timematidae</taxon>
        <taxon>Timema</taxon>
    </lineage>
</organism>
<evidence type="ECO:0000256" key="3">
    <source>
        <dbReference type="ARBA" id="ARBA00022729"/>
    </source>
</evidence>
<evidence type="ECO:0000256" key="5">
    <source>
        <dbReference type="ARBA" id="ARBA00022833"/>
    </source>
</evidence>
<dbReference type="PRINTS" id="PR00480">
    <property type="entry name" value="ASTACIN"/>
</dbReference>
<feature type="chain" id="PRO_5031611396" description="Metalloendopeptidase" evidence="11">
    <location>
        <begin position="22"/>
        <end position="261"/>
    </location>
</feature>
<dbReference type="Pfam" id="PF01400">
    <property type="entry name" value="Astacin"/>
    <property type="match status" value="1"/>
</dbReference>
<dbReference type="Gene3D" id="3.40.390.10">
    <property type="entry name" value="Collagenase (Catalytic Domain)"/>
    <property type="match status" value="1"/>
</dbReference>
<reference evidence="13" key="1">
    <citation type="submission" date="2020-11" db="EMBL/GenBank/DDBJ databases">
        <authorList>
            <person name="Tran Van P."/>
        </authorList>
    </citation>
    <scope>NUCLEOTIDE SEQUENCE</scope>
</reference>
<dbReference type="GO" id="GO:0004222">
    <property type="term" value="F:metalloendopeptidase activity"/>
    <property type="evidence" value="ECO:0007669"/>
    <property type="project" value="UniProtKB-UniRule"/>
</dbReference>
<dbReference type="InterPro" id="IPR001506">
    <property type="entry name" value="Peptidase_M12A"/>
</dbReference>
<keyword evidence="9" id="KW-0325">Glycoprotein</keyword>
<dbReference type="GO" id="GO:0008270">
    <property type="term" value="F:zinc ion binding"/>
    <property type="evidence" value="ECO:0007669"/>
    <property type="project" value="UniProtKB-UniRule"/>
</dbReference>
<keyword evidence="5 10" id="KW-0862">Zinc</keyword>
<gene>
    <name evidence="13" type="ORF">TPSB3V08_LOCUS3283</name>
</gene>
<dbReference type="InterPro" id="IPR034035">
    <property type="entry name" value="Astacin-like_dom"/>
</dbReference>
<dbReference type="EMBL" id="OD001430">
    <property type="protein sequence ID" value="CAD7401842.1"/>
    <property type="molecule type" value="Genomic_DNA"/>
</dbReference>
<evidence type="ECO:0000256" key="1">
    <source>
        <dbReference type="ARBA" id="ARBA00022670"/>
    </source>
</evidence>
<dbReference type="PANTHER" id="PTHR10127">
    <property type="entry name" value="DISCOIDIN, CUB, EGF, LAMININ , AND ZINC METALLOPROTEASE DOMAIN CONTAINING"/>
    <property type="match status" value="1"/>
</dbReference>
<feature type="binding site" evidence="10">
    <location>
        <position position="162"/>
    </location>
    <ligand>
        <name>Zn(2+)</name>
        <dbReference type="ChEBI" id="CHEBI:29105"/>
        <note>catalytic</note>
    </ligand>
</feature>
<evidence type="ECO:0000259" key="12">
    <source>
        <dbReference type="PROSITE" id="PS51864"/>
    </source>
</evidence>
<keyword evidence="3 11" id="KW-0732">Signal</keyword>
<dbReference type="PROSITE" id="PS51864">
    <property type="entry name" value="ASTACIN"/>
    <property type="match status" value="1"/>
</dbReference>
<comment type="caution">
    <text evidence="10">Lacks conserved residue(s) required for the propagation of feature annotation.</text>
</comment>
<dbReference type="FunFam" id="3.40.390.10:FF:000015">
    <property type="entry name" value="Meprin A subunit"/>
    <property type="match status" value="1"/>
</dbReference>
<comment type="cofactor">
    <cofactor evidence="10 11">
        <name>Zn(2+)</name>
        <dbReference type="ChEBI" id="CHEBI:29105"/>
    </cofactor>
    <text evidence="10 11">Binds 1 zinc ion per subunit.</text>
</comment>
<dbReference type="InterPro" id="IPR024079">
    <property type="entry name" value="MetalloPept_cat_dom_sf"/>
</dbReference>
<dbReference type="SUPFAM" id="SSF55486">
    <property type="entry name" value="Metalloproteases ('zincins'), catalytic domain"/>
    <property type="match status" value="1"/>
</dbReference>
<sequence>MASCLISLTAILGTLLQLCGTQPLDEVIPDVGTLAEQRHQFPWQVSGKFQGDIMLQVSDSARNGLKDQITRWPNGVVPYYIDPMFSADQVATIHSAFNEFHTRTCIRFRPYATTDRDYIYIDGDSTGCWSYVGRLNGASGQLLNLQLNGCVHHGVAVHELLHALGFFHQQSATERDEYVRILWWNIESGMEYNFDMYDDTYITNYDTEYDYKSIMHYDGYAFSSNGQPTIQAISGDVTLGQIVEMTEKDIIKLEKMYGCRS</sequence>
<keyword evidence="7" id="KW-0865">Zymogen</keyword>
<evidence type="ECO:0000256" key="7">
    <source>
        <dbReference type="ARBA" id="ARBA00023145"/>
    </source>
</evidence>
<keyword evidence="1 10" id="KW-0645">Protease</keyword>
<evidence type="ECO:0000256" key="10">
    <source>
        <dbReference type="PROSITE-ProRule" id="PRU01211"/>
    </source>
</evidence>
<feature type="disulfide bond" evidence="10">
    <location>
        <begin position="128"/>
        <end position="150"/>
    </location>
</feature>
<keyword evidence="2 10" id="KW-0479">Metal-binding</keyword>
<feature type="domain" description="Peptidase M12A" evidence="12">
    <location>
        <begin position="63"/>
        <end position="260"/>
    </location>
</feature>